<dbReference type="PANTHER" id="PTHR11306:SF0">
    <property type="entry name" value="PHOSPHATIDYLGLYCEROL_PHOSPHATIDYLINOSITOL TRANSFER PROTEIN"/>
    <property type="match status" value="1"/>
</dbReference>
<dbReference type="Pfam" id="PF02221">
    <property type="entry name" value="E1_DerP2_DerF2"/>
    <property type="match status" value="1"/>
</dbReference>
<dbReference type="InterPro" id="IPR036846">
    <property type="entry name" value="GM2-AP_sf"/>
</dbReference>
<feature type="domain" description="MD-2-related lipid-recognition" evidence="9">
    <location>
        <begin position="43"/>
        <end position="163"/>
    </location>
</feature>
<evidence type="ECO:0000256" key="3">
    <source>
        <dbReference type="ARBA" id="ARBA00011245"/>
    </source>
</evidence>
<dbReference type="Gene3D" id="2.70.220.10">
    <property type="entry name" value="Ganglioside GM2 activator"/>
    <property type="match status" value="1"/>
</dbReference>
<proteinExistence type="inferred from homology"/>
<dbReference type="SMART" id="SM00737">
    <property type="entry name" value="ML"/>
    <property type="match status" value="1"/>
</dbReference>
<name>A0A0B7N2R4_9FUNG</name>
<dbReference type="PANTHER" id="PTHR11306">
    <property type="entry name" value="NIEMANN PICK TYPE C2 PROTEIN NPC2-RELATED"/>
    <property type="match status" value="1"/>
</dbReference>
<dbReference type="AlphaFoldDB" id="A0A0B7N2R4"/>
<evidence type="ECO:0000259" key="9">
    <source>
        <dbReference type="SMART" id="SM00737"/>
    </source>
</evidence>
<sequence>MKLPILAFVIATVLGLSHASYLPGFVIQDDSVGSMLQDSTKLITNCGDAHDILTIEYVALSPDPPVKGQDLEINFKGSLSEAVPNGTVVEIIVKYGVVKLIQKKFDFCDKIQEVDEKCPIPEGELTFNKVVALPKEIPPGKYTVHAEIVTPEKKRVACLIGQTTFPRN</sequence>
<evidence type="ECO:0000256" key="8">
    <source>
        <dbReference type="SAM" id="SignalP"/>
    </source>
</evidence>
<comment type="function">
    <text evidence="1">Catalyzes the intermembrane transfer of phosphatidylglycerol and phosphatidylinositol.</text>
</comment>
<keyword evidence="6 8" id="KW-0732">Signal</keyword>
<dbReference type="Proteomes" id="UP000054107">
    <property type="component" value="Unassembled WGS sequence"/>
</dbReference>
<dbReference type="InterPro" id="IPR039670">
    <property type="entry name" value="NPC2-like"/>
</dbReference>
<gene>
    <name evidence="10" type="primary">PARPA_05584.1 scaffold 18730</name>
</gene>
<reference evidence="10 11" key="1">
    <citation type="submission" date="2014-09" db="EMBL/GenBank/DDBJ databases">
        <authorList>
            <person name="Ellenberger Sabrina"/>
        </authorList>
    </citation>
    <scope>NUCLEOTIDE SEQUENCE [LARGE SCALE GENOMIC DNA]</scope>
    <source>
        <strain evidence="10 11">CBS 412.66</strain>
    </source>
</reference>
<dbReference type="SUPFAM" id="SSF81296">
    <property type="entry name" value="E set domains"/>
    <property type="match status" value="1"/>
</dbReference>
<protein>
    <recommendedName>
        <fullName evidence="4">Phosphatidylglycerol/phosphatidylinositol transfer protein</fullName>
    </recommendedName>
</protein>
<evidence type="ECO:0000256" key="4">
    <source>
        <dbReference type="ARBA" id="ARBA00016056"/>
    </source>
</evidence>
<keyword evidence="5" id="KW-0813">Transport</keyword>
<feature type="signal peptide" evidence="8">
    <location>
        <begin position="1"/>
        <end position="19"/>
    </location>
</feature>
<dbReference type="EMBL" id="LN726786">
    <property type="protein sequence ID" value="CEP11702.1"/>
    <property type="molecule type" value="Genomic_DNA"/>
</dbReference>
<comment type="similarity">
    <text evidence="2">Belongs to the NPC2 family.</text>
</comment>
<comment type="subunit">
    <text evidence="3">Monomer.</text>
</comment>
<keyword evidence="7" id="KW-0445">Lipid transport</keyword>
<dbReference type="InterPro" id="IPR033917">
    <property type="entry name" value="ML_PG-PI_TP"/>
</dbReference>
<evidence type="ECO:0000256" key="7">
    <source>
        <dbReference type="ARBA" id="ARBA00023055"/>
    </source>
</evidence>
<dbReference type="InterPro" id="IPR014756">
    <property type="entry name" value="Ig_E-set"/>
</dbReference>
<evidence type="ECO:0000256" key="2">
    <source>
        <dbReference type="ARBA" id="ARBA00006370"/>
    </source>
</evidence>
<dbReference type="InterPro" id="IPR003172">
    <property type="entry name" value="ML_dom"/>
</dbReference>
<evidence type="ECO:0000313" key="11">
    <source>
        <dbReference type="Proteomes" id="UP000054107"/>
    </source>
</evidence>
<evidence type="ECO:0000256" key="6">
    <source>
        <dbReference type="ARBA" id="ARBA00022729"/>
    </source>
</evidence>
<feature type="chain" id="PRO_5002120554" description="Phosphatidylglycerol/phosphatidylinositol transfer protein" evidence="8">
    <location>
        <begin position="20"/>
        <end position="168"/>
    </location>
</feature>
<evidence type="ECO:0000256" key="1">
    <source>
        <dbReference type="ARBA" id="ARBA00002053"/>
    </source>
</evidence>
<dbReference type="GO" id="GO:0032934">
    <property type="term" value="F:sterol binding"/>
    <property type="evidence" value="ECO:0007669"/>
    <property type="project" value="InterPro"/>
</dbReference>
<dbReference type="CDD" id="cd00917">
    <property type="entry name" value="PG-PI_TP"/>
    <property type="match status" value="1"/>
</dbReference>
<organism evidence="10 11">
    <name type="scientific">Parasitella parasitica</name>
    <dbReference type="NCBI Taxonomy" id="35722"/>
    <lineage>
        <taxon>Eukaryota</taxon>
        <taxon>Fungi</taxon>
        <taxon>Fungi incertae sedis</taxon>
        <taxon>Mucoromycota</taxon>
        <taxon>Mucoromycotina</taxon>
        <taxon>Mucoromycetes</taxon>
        <taxon>Mucorales</taxon>
        <taxon>Mucorineae</taxon>
        <taxon>Mucoraceae</taxon>
        <taxon>Parasitella</taxon>
    </lineage>
</organism>
<dbReference type="OrthoDB" id="6409159at2759"/>
<keyword evidence="11" id="KW-1185">Reference proteome</keyword>
<accession>A0A0B7N2R4</accession>
<evidence type="ECO:0000256" key="5">
    <source>
        <dbReference type="ARBA" id="ARBA00022448"/>
    </source>
</evidence>
<evidence type="ECO:0000313" key="10">
    <source>
        <dbReference type="EMBL" id="CEP11702.1"/>
    </source>
</evidence>
<dbReference type="GO" id="GO:0032366">
    <property type="term" value="P:intracellular sterol transport"/>
    <property type="evidence" value="ECO:0007669"/>
    <property type="project" value="InterPro"/>
</dbReference>